<dbReference type="EMBL" id="MFKN01000021">
    <property type="protein sequence ID" value="OGG40961.1"/>
    <property type="molecule type" value="Genomic_DNA"/>
</dbReference>
<dbReference type="EC" id="3.1.26.4" evidence="13"/>
<keyword evidence="6" id="KW-0963">Cytoplasm</keyword>
<comment type="cofactor">
    <cofactor evidence="2">
        <name>Mg(2+)</name>
        <dbReference type="ChEBI" id="CHEBI:18420"/>
    </cofactor>
</comment>
<comment type="catalytic activity">
    <reaction evidence="1 12 13">
        <text>Endonucleolytic cleavage to 5'-phosphomonoester.</text>
        <dbReference type="EC" id="3.1.26.4"/>
    </reaction>
</comment>
<evidence type="ECO:0000256" key="2">
    <source>
        <dbReference type="ARBA" id="ARBA00001946"/>
    </source>
</evidence>
<evidence type="ECO:0000256" key="6">
    <source>
        <dbReference type="ARBA" id="ARBA00022490"/>
    </source>
</evidence>
<dbReference type="InterPro" id="IPR036397">
    <property type="entry name" value="RNaseH_sf"/>
</dbReference>
<dbReference type="SUPFAM" id="SSF53098">
    <property type="entry name" value="Ribonuclease H-like"/>
    <property type="match status" value="1"/>
</dbReference>
<dbReference type="PANTHER" id="PTHR10954">
    <property type="entry name" value="RIBONUCLEASE H2 SUBUNIT A"/>
    <property type="match status" value="1"/>
</dbReference>
<dbReference type="AlphaFoldDB" id="A0A1F6BVK2"/>
<dbReference type="GO" id="GO:0032299">
    <property type="term" value="C:ribonuclease H2 complex"/>
    <property type="evidence" value="ECO:0007669"/>
    <property type="project" value="TreeGrafter"/>
</dbReference>
<comment type="caution">
    <text evidence="15">The sequence shown here is derived from an EMBL/GenBank/DDBJ whole genome shotgun (WGS) entry which is preliminary data.</text>
</comment>
<accession>A0A1F6BVK2</accession>
<dbReference type="GO" id="GO:0006298">
    <property type="term" value="P:mismatch repair"/>
    <property type="evidence" value="ECO:0007669"/>
    <property type="project" value="TreeGrafter"/>
</dbReference>
<evidence type="ECO:0000313" key="16">
    <source>
        <dbReference type="Proteomes" id="UP000179014"/>
    </source>
</evidence>
<dbReference type="CDD" id="cd07182">
    <property type="entry name" value="RNase_HII_bacteria_HII_like"/>
    <property type="match status" value="1"/>
</dbReference>
<keyword evidence="7 12" id="KW-0540">Nuclease</keyword>
<proteinExistence type="inferred from homology"/>
<evidence type="ECO:0000259" key="14">
    <source>
        <dbReference type="PROSITE" id="PS51975"/>
    </source>
</evidence>
<feature type="domain" description="RNase H type-2" evidence="14">
    <location>
        <begin position="1"/>
        <end position="183"/>
    </location>
</feature>
<dbReference type="GO" id="GO:0003723">
    <property type="term" value="F:RNA binding"/>
    <property type="evidence" value="ECO:0007669"/>
    <property type="project" value="UniProtKB-UniRule"/>
</dbReference>
<dbReference type="Gene3D" id="3.30.420.10">
    <property type="entry name" value="Ribonuclease H-like superfamily/Ribonuclease H"/>
    <property type="match status" value="1"/>
</dbReference>
<evidence type="ECO:0000256" key="7">
    <source>
        <dbReference type="ARBA" id="ARBA00022722"/>
    </source>
</evidence>
<evidence type="ECO:0000256" key="11">
    <source>
        <dbReference type="ARBA" id="ARBA00023211"/>
    </source>
</evidence>
<name>A0A1F6BVK2_9BACT</name>
<dbReference type="InterPro" id="IPR024567">
    <property type="entry name" value="RNase_HII/HIII_dom"/>
</dbReference>
<comment type="similarity">
    <text evidence="5 13">Belongs to the RNase HII family.</text>
</comment>
<keyword evidence="11" id="KW-0464">Manganese</keyword>
<feature type="binding site" evidence="12">
    <location>
        <position position="98"/>
    </location>
    <ligand>
        <name>a divalent metal cation</name>
        <dbReference type="ChEBI" id="CHEBI:60240"/>
    </ligand>
</feature>
<evidence type="ECO:0000256" key="3">
    <source>
        <dbReference type="ARBA" id="ARBA00004065"/>
    </source>
</evidence>
<comment type="subcellular location">
    <subcellularLocation>
        <location evidence="4">Cytoplasm</location>
    </subcellularLocation>
</comment>
<evidence type="ECO:0000256" key="1">
    <source>
        <dbReference type="ARBA" id="ARBA00000077"/>
    </source>
</evidence>
<dbReference type="Proteomes" id="UP000179014">
    <property type="component" value="Unassembled WGS sequence"/>
</dbReference>
<evidence type="ECO:0000256" key="4">
    <source>
        <dbReference type="ARBA" id="ARBA00004496"/>
    </source>
</evidence>
<feature type="binding site" evidence="12">
    <location>
        <position position="5"/>
    </location>
    <ligand>
        <name>a divalent metal cation</name>
        <dbReference type="ChEBI" id="CHEBI:60240"/>
    </ligand>
</feature>
<evidence type="ECO:0000256" key="10">
    <source>
        <dbReference type="ARBA" id="ARBA00022801"/>
    </source>
</evidence>
<keyword evidence="9 12" id="KW-0255">Endonuclease</keyword>
<dbReference type="GO" id="GO:0004523">
    <property type="term" value="F:RNA-DNA hybrid ribonuclease activity"/>
    <property type="evidence" value="ECO:0007669"/>
    <property type="project" value="UniProtKB-UniRule"/>
</dbReference>
<sequence>MVGVDEVGRGALAGPLVAAAVRVTDRQRFPYRDVTDSKLLSDGERRRVLVGILKCARVSHGIVSHQTIDRLGIQQANVLAIDRALRPFLGEHAEIHSDYIASFEALTTVPAVVTLHVHGELAVPEIAAASIAAKVFRDDIMVRLSDFFPQYLFSKHKGYGTREHIRAVSRYGRSPYHRLSFQY</sequence>
<evidence type="ECO:0000256" key="12">
    <source>
        <dbReference type="PROSITE-ProRule" id="PRU01319"/>
    </source>
</evidence>
<evidence type="ECO:0000256" key="9">
    <source>
        <dbReference type="ARBA" id="ARBA00022759"/>
    </source>
</evidence>
<evidence type="ECO:0000256" key="8">
    <source>
        <dbReference type="ARBA" id="ARBA00022723"/>
    </source>
</evidence>
<keyword evidence="10 12" id="KW-0378">Hydrolase</keyword>
<evidence type="ECO:0000313" key="15">
    <source>
        <dbReference type="EMBL" id="OGG40961.1"/>
    </source>
</evidence>
<dbReference type="GO" id="GO:0043137">
    <property type="term" value="P:DNA replication, removal of RNA primer"/>
    <property type="evidence" value="ECO:0007669"/>
    <property type="project" value="TreeGrafter"/>
</dbReference>
<evidence type="ECO:0000256" key="13">
    <source>
        <dbReference type="RuleBase" id="RU003515"/>
    </source>
</evidence>
<dbReference type="PANTHER" id="PTHR10954:SF18">
    <property type="entry name" value="RIBONUCLEASE HII"/>
    <property type="match status" value="1"/>
</dbReference>
<dbReference type="NCBIfam" id="NF000595">
    <property type="entry name" value="PRK00015.1-3"/>
    <property type="match status" value="1"/>
</dbReference>
<dbReference type="GO" id="GO:0005737">
    <property type="term" value="C:cytoplasm"/>
    <property type="evidence" value="ECO:0007669"/>
    <property type="project" value="UniProtKB-SubCell"/>
</dbReference>
<comment type="function">
    <text evidence="3 13">Endonuclease that specifically degrades the RNA of RNA-DNA hybrids.</text>
</comment>
<comment type="cofactor">
    <cofactor evidence="12">
        <name>Mn(2+)</name>
        <dbReference type="ChEBI" id="CHEBI:29035"/>
    </cofactor>
    <cofactor evidence="12">
        <name>Mg(2+)</name>
        <dbReference type="ChEBI" id="CHEBI:18420"/>
    </cofactor>
    <text evidence="12">Manganese or magnesium. Binds 1 divalent metal ion per monomer in the absence of substrate. May bind a second metal ion after substrate binding.</text>
</comment>
<dbReference type="Pfam" id="PF01351">
    <property type="entry name" value="RNase_HII"/>
    <property type="match status" value="1"/>
</dbReference>
<dbReference type="GO" id="GO:0046872">
    <property type="term" value="F:metal ion binding"/>
    <property type="evidence" value="ECO:0007669"/>
    <property type="project" value="UniProtKB-KW"/>
</dbReference>
<dbReference type="InterPro" id="IPR022898">
    <property type="entry name" value="RNase_HII"/>
</dbReference>
<dbReference type="InterPro" id="IPR001352">
    <property type="entry name" value="RNase_HII/HIII"/>
</dbReference>
<dbReference type="InterPro" id="IPR012337">
    <property type="entry name" value="RNaseH-like_sf"/>
</dbReference>
<feature type="binding site" evidence="12">
    <location>
        <position position="6"/>
    </location>
    <ligand>
        <name>a divalent metal cation</name>
        <dbReference type="ChEBI" id="CHEBI:60240"/>
    </ligand>
</feature>
<dbReference type="PROSITE" id="PS51975">
    <property type="entry name" value="RNASE_H_2"/>
    <property type="match status" value="1"/>
</dbReference>
<dbReference type="STRING" id="1798474.A2118_01745"/>
<evidence type="ECO:0000256" key="5">
    <source>
        <dbReference type="ARBA" id="ARBA00007383"/>
    </source>
</evidence>
<reference evidence="15 16" key="1">
    <citation type="journal article" date="2016" name="Nat. Commun.">
        <title>Thousands of microbial genomes shed light on interconnected biogeochemical processes in an aquifer system.</title>
        <authorList>
            <person name="Anantharaman K."/>
            <person name="Brown C.T."/>
            <person name="Hug L.A."/>
            <person name="Sharon I."/>
            <person name="Castelle C.J."/>
            <person name="Probst A.J."/>
            <person name="Thomas B.C."/>
            <person name="Singh A."/>
            <person name="Wilkins M.J."/>
            <person name="Karaoz U."/>
            <person name="Brodie E.L."/>
            <person name="Williams K.H."/>
            <person name="Hubbard S.S."/>
            <person name="Banfield J.F."/>
        </authorList>
    </citation>
    <scope>NUCLEOTIDE SEQUENCE [LARGE SCALE GENOMIC DNA]</scope>
</reference>
<organism evidence="15 16">
    <name type="scientific">Candidatus Kaiserbacteria bacterium GWA2_50_9</name>
    <dbReference type="NCBI Taxonomy" id="1798474"/>
    <lineage>
        <taxon>Bacteria</taxon>
        <taxon>Candidatus Kaiseribacteriota</taxon>
    </lineage>
</organism>
<protein>
    <recommendedName>
        <fullName evidence="13">Ribonuclease</fullName>
        <ecNumber evidence="13">3.1.26.4</ecNumber>
    </recommendedName>
</protein>
<keyword evidence="8 12" id="KW-0479">Metal-binding</keyword>
<gene>
    <name evidence="15" type="ORF">A2118_01745</name>
</gene>